<name>A0ABQ5VAL2_9PROT</name>
<reference evidence="2" key="1">
    <citation type="journal article" date="2014" name="Int. J. Syst. Evol. Microbiol.">
        <title>Complete genome of a new Firmicutes species belonging to the dominant human colonic microbiota ('Ruminococcus bicirculans') reveals two chromosomes and a selective capacity to utilize plant glucans.</title>
        <authorList>
            <consortium name="NISC Comparative Sequencing Program"/>
            <person name="Wegmann U."/>
            <person name="Louis P."/>
            <person name="Goesmann A."/>
            <person name="Henrissat B."/>
            <person name="Duncan S.H."/>
            <person name="Flint H.J."/>
        </authorList>
    </citation>
    <scope>NUCLEOTIDE SEQUENCE</scope>
    <source>
        <strain evidence="2">NBRC 108219</strain>
    </source>
</reference>
<accession>A0ABQ5VAL2</accession>
<evidence type="ECO:0000256" key="1">
    <source>
        <dbReference type="SAM" id="SignalP"/>
    </source>
</evidence>
<feature type="chain" id="PRO_5045554459" description="DUF4136 domain-containing protein" evidence="1">
    <location>
        <begin position="32"/>
        <end position="213"/>
    </location>
</feature>
<dbReference type="Proteomes" id="UP001161391">
    <property type="component" value="Unassembled WGS sequence"/>
</dbReference>
<keyword evidence="1" id="KW-0732">Signal</keyword>
<proteinExistence type="predicted"/>
<comment type="caution">
    <text evidence="2">The sequence shown here is derived from an EMBL/GenBank/DDBJ whole genome shotgun (WGS) entry which is preliminary data.</text>
</comment>
<keyword evidence="3" id="KW-1185">Reference proteome</keyword>
<feature type="signal peptide" evidence="1">
    <location>
        <begin position="1"/>
        <end position="31"/>
    </location>
</feature>
<evidence type="ECO:0008006" key="4">
    <source>
        <dbReference type="Google" id="ProtNLM"/>
    </source>
</evidence>
<dbReference type="RefSeq" id="WP_284390225.1">
    <property type="nucleotide sequence ID" value="NZ_BSNK01000002.1"/>
</dbReference>
<dbReference type="NCBIfam" id="NF047637">
    <property type="entry name" value="lipo_CC0125"/>
    <property type="match status" value="1"/>
</dbReference>
<evidence type="ECO:0000313" key="3">
    <source>
        <dbReference type="Proteomes" id="UP001161391"/>
    </source>
</evidence>
<reference evidence="2" key="2">
    <citation type="submission" date="2023-01" db="EMBL/GenBank/DDBJ databases">
        <title>Draft genome sequence of Algimonas ampicilliniresistens strain NBRC 108219.</title>
        <authorList>
            <person name="Sun Q."/>
            <person name="Mori K."/>
        </authorList>
    </citation>
    <scope>NUCLEOTIDE SEQUENCE</scope>
    <source>
        <strain evidence="2">NBRC 108219</strain>
    </source>
</reference>
<gene>
    <name evidence="2" type="ORF">GCM10007853_19910</name>
</gene>
<dbReference type="PROSITE" id="PS51257">
    <property type="entry name" value="PROKAR_LIPOPROTEIN"/>
    <property type="match status" value="1"/>
</dbReference>
<protein>
    <recommendedName>
        <fullName evidence="4">DUF4136 domain-containing protein</fullName>
    </recommendedName>
</protein>
<sequence>MSIPLKMATSNKLRHALLCVSAIVLTACATATPYQPASEPGAYDGFSQQMIEADRARIAFAGNSLTKRDTVENYMLFRAAETAVERGFDWFELQERDLEAKTRTRVNSGFTSAYDPYFGYSFFRPRYGWSRGYHYSRFRGFRHRRGFGYRGFYDPFYDPFFDDFNVREITKYRATAEVRFGNGPKPTKAENVFDAHQVIENLGPLIEFPEADS</sequence>
<organism evidence="2 3">
    <name type="scientific">Algimonas ampicilliniresistens</name>
    <dbReference type="NCBI Taxonomy" id="1298735"/>
    <lineage>
        <taxon>Bacteria</taxon>
        <taxon>Pseudomonadati</taxon>
        <taxon>Pseudomonadota</taxon>
        <taxon>Alphaproteobacteria</taxon>
        <taxon>Maricaulales</taxon>
        <taxon>Robiginitomaculaceae</taxon>
        <taxon>Algimonas</taxon>
    </lineage>
</organism>
<dbReference type="EMBL" id="BSNK01000002">
    <property type="protein sequence ID" value="GLQ24117.1"/>
    <property type="molecule type" value="Genomic_DNA"/>
</dbReference>
<evidence type="ECO:0000313" key="2">
    <source>
        <dbReference type="EMBL" id="GLQ24117.1"/>
    </source>
</evidence>